<evidence type="ECO:0000259" key="3">
    <source>
        <dbReference type="PROSITE" id="PS50113"/>
    </source>
</evidence>
<evidence type="ECO:0000313" key="4">
    <source>
        <dbReference type="EMBL" id="MDT0307990.1"/>
    </source>
</evidence>
<dbReference type="EMBL" id="JAVREN010000017">
    <property type="protein sequence ID" value="MDT0307990.1"/>
    <property type="molecule type" value="Genomic_DNA"/>
</dbReference>
<evidence type="ECO:0000256" key="2">
    <source>
        <dbReference type="SAM" id="MobiDB-lite"/>
    </source>
</evidence>
<dbReference type="InterPro" id="IPR001610">
    <property type="entry name" value="PAC"/>
</dbReference>
<dbReference type="SMART" id="SM00091">
    <property type="entry name" value="PAS"/>
    <property type="match status" value="2"/>
</dbReference>
<dbReference type="InterPro" id="IPR052016">
    <property type="entry name" value="Bact_Sigma-Reg"/>
</dbReference>
<evidence type="ECO:0000313" key="5">
    <source>
        <dbReference type="Proteomes" id="UP001183388"/>
    </source>
</evidence>
<dbReference type="Pfam" id="PF08447">
    <property type="entry name" value="PAS_3"/>
    <property type="match status" value="1"/>
</dbReference>
<dbReference type="Gene3D" id="3.30.450.40">
    <property type="match status" value="1"/>
</dbReference>
<organism evidence="4 5">
    <name type="scientific">Streptomyces boetiae</name>
    <dbReference type="NCBI Taxonomy" id="3075541"/>
    <lineage>
        <taxon>Bacteria</taxon>
        <taxon>Bacillati</taxon>
        <taxon>Actinomycetota</taxon>
        <taxon>Actinomycetes</taxon>
        <taxon>Kitasatosporales</taxon>
        <taxon>Streptomycetaceae</taxon>
        <taxon>Streptomyces</taxon>
    </lineage>
</organism>
<keyword evidence="5" id="KW-1185">Reference proteome</keyword>
<evidence type="ECO:0000256" key="1">
    <source>
        <dbReference type="ARBA" id="ARBA00022801"/>
    </source>
</evidence>
<dbReference type="RefSeq" id="WP_311630945.1">
    <property type="nucleotide sequence ID" value="NZ_JAVREN010000017.1"/>
</dbReference>
<dbReference type="InterPro" id="IPR013656">
    <property type="entry name" value="PAS_4"/>
</dbReference>
<name>A0ABU2L8U0_9ACTN</name>
<dbReference type="Pfam" id="PF07228">
    <property type="entry name" value="SpoIIE"/>
    <property type="match status" value="1"/>
</dbReference>
<dbReference type="PROSITE" id="PS50113">
    <property type="entry name" value="PAC"/>
    <property type="match status" value="1"/>
</dbReference>
<dbReference type="PANTHER" id="PTHR43156:SF2">
    <property type="entry name" value="STAGE II SPORULATION PROTEIN E"/>
    <property type="match status" value="1"/>
</dbReference>
<feature type="domain" description="PAC" evidence="3">
    <location>
        <begin position="272"/>
        <end position="324"/>
    </location>
</feature>
<dbReference type="InterPro" id="IPR003594">
    <property type="entry name" value="HATPase_dom"/>
</dbReference>
<dbReference type="CDD" id="cd16936">
    <property type="entry name" value="HATPase_RsbW-like"/>
    <property type="match status" value="1"/>
</dbReference>
<proteinExistence type="predicted"/>
<gene>
    <name evidence="4" type="ORF">RM780_13590</name>
</gene>
<sequence>MVRCGTGRCGTEATVRDERLRMLDAAGDGQGDTGLVLAALHHAAVELGAVGGMAHPEIGPTESSPLRLLASNGLPLAFTRYWRDIPKGGASAPARAFATGGYVWLPRVDPPEQTFAGRELPRRLPGVPEGAGIAAVPLLGPEGPVGALSLVTAPSAGEPDAERRAFLAEAGRWAGARLRRTPPEGEPVPESLLAAEPGPGQRRALRAATVGTWEFDPRTGRMTVDEALLRDIGIDPAGMDGRIESWMDRHHPDDRAWVLPAHEEAVRARRPAEFEYRVRRDDGTYGWVRMRAGMVLDEEGRLVRESGTLWNTTQAHAAAESVSRALRHMTDGFLSVDREWRIEFVNHAAERLLGEPAGATGRLLWDVPAIRGVPGLEERCRRAVAEGRPEGFDAPWPGGDRWYHLRPVPLPDEGLTLYITDVTERRRHEAARRAAAERAALSGQLTRSLAQAVTAEDVVGAVADHILPAFGAAGLTILGLENDRLSVIGAVGYPAGFSHRIHGLRRDVPSPVREALRTRSAQFVESREAYAADYPGTAGIAFAGEKRAWAFLPLTVSGRAIGAAVVSFDRPRTLEDDERALLSALSGLIAQALERAGLYDAATTRARALQRVLLPRALPDVPAVEAAARFLPAGAAPETGGDWYDLIPLSSDRVALVIGDVMGRGMAEAAVMGRLRTAVRTLSGLEMPPEEILAHLNDLVAGLDEDRLATCLYGVYDPVTGDIRLATAGHPPPAVRRPDGSTAVADLSPDPPLGAATPPFTAASLSLPDGSLLALYTDGLVASRERDIDAGIGRLADALGSGPASGAPEALCRAVSAALLPDGPRSGDDAALLVARTRRLPSRLVATWPLAEDPTAAREARDHVRRQLAAWRLGEEVAMTAELVVSELVGNVIRHASGPVGLRLLRSRTLVCEVSDGSLTTPHIRHPSLTDEGGRGLQLVAAASERWGTRHSDRGKTIWTELALPG</sequence>
<dbReference type="Pfam" id="PF13581">
    <property type="entry name" value="HATPase_c_2"/>
    <property type="match status" value="1"/>
</dbReference>
<dbReference type="InterPro" id="IPR035965">
    <property type="entry name" value="PAS-like_dom_sf"/>
</dbReference>
<dbReference type="Pfam" id="PF08448">
    <property type="entry name" value="PAS_4"/>
    <property type="match status" value="1"/>
</dbReference>
<dbReference type="InterPro" id="IPR001932">
    <property type="entry name" value="PPM-type_phosphatase-like_dom"/>
</dbReference>
<dbReference type="Gene3D" id="3.60.40.10">
    <property type="entry name" value="PPM-type phosphatase domain"/>
    <property type="match status" value="1"/>
</dbReference>
<dbReference type="SUPFAM" id="SSF55781">
    <property type="entry name" value="GAF domain-like"/>
    <property type="match status" value="1"/>
</dbReference>
<protein>
    <submittedName>
        <fullName evidence="4">SpoIIE family protein phosphatase</fullName>
    </submittedName>
</protein>
<dbReference type="SMART" id="SM00086">
    <property type="entry name" value="PAC"/>
    <property type="match status" value="1"/>
</dbReference>
<feature type="region of interest" description="Disordered" evidence="2">
    <location>
        <begin position="729"/>
        <end position="756"/>
    </location>
</feature>
<dbReference type="SMART" id="SM00331">
    <property type="entry name" value="PP2C_SIG"/>
    <property type="match status" value="1"/>
</dbReference>
<keyword evidence="1" id="KW-0378">Hydrolase</keyword>
<dbReference type="PANTHER" id="PTHR43156">
    <property type="entry name" value="STAGE II SPORULATION PROTEIN E-RELATED"/>
    <property type="match status" value="1"/>
</dbReference>
<dbReference type="Proteomes" id="UP001183388">
    <property type="component" value="Unassembled WGS sequence"/>
</dbReference>
<dbReference type="SUPFAM" id="SSF55785">
    <property type="entry name" value="PYP-like sensor domain (PAS domain)"/>
    <property type="match status" value="2"/>
</dbReference>
<reference evidence="5" key="1">
    <citation type="submission" date="2023-07" db="EMBL/GenBank/DDBJ databases">
        <title>30 novel species of actinomycetes from the DSMZ collection.</title>
        <authorList>
            <person name="Nouioui I."/>
        </authorList>
    </citation>
    <scope>NUCLEOTIDE SEQUENCE [LARGE SCALE GENOMIC DNA]</scope>
    <source>
        <strain evidence="5">DSM 44917</strain>
    </source>
</reference>
<dbReference type="CDD" id="cd00130">
    <property type="entry name" value="PAS"/>
    <property type="match status" value="2"/>
</dbReference>
<accession>A0ABU2L8U0</accession>
<dbReference type="InterPro" id="IPR000014">
    <property type="entry name" value="PAS"/>
</dbReference>
<dbReference type="Gene3D" id="3.30.450.20">
    <property type="entry name" value="PAS domain"/>
    <property type="match status" value="2"/>
</dbReference>
<dbReference type="InterPro" id="IPR029016">
    <property type="entry name" value="GAF-like_dom_sf"/>
</dbReference>
<dbReference type="InterPro" id="IPR000700">
    <property type="entry name" value="PAS-assoc_C"/>
</dbReference>
<comment type="caution">
    <text evidence="4">The sequence shown here is derived from an EMBL/GenBank/DDBJ whole genome shotgun (WGS) entry which is preliminary data.</text>
</comment>
<dbReference type="InterPro" id="IPR036890">
    <property type="entry name" value="HATPase_C_sf"/>
</dbReference>
<dbReference type="InterPro" id="IPR003018">
    <property type="entry name" value="GAF"/>
</dbReference>
<dbReference type="Gene3D" id="3.30.565.10">
    <property type="entry name" value="Histidine kinase-like ATPase, C-terminal domain"/>
    <property type="match status" value="1"/>
</dbReference>
<dbReference type="Pfam" id="PF13185">
    <property type="entry name" value="GAF_2"/>
    <property type="match status" value="1"/>
</dbReference>
<dbReference type="InterPro" id="IPR036457">
    <property type="entry name" value="PPM-type-like_dom_sf"/>
</dbReference>
<dbReference type="InterPro" id="IPR013655">
    <property type="entry name" value="PAS_fold_3"/>
</dbReference>